<keyword evidence="3" id="KW-0808">Transferase</keyword>
<evidence type="ECO:0000256" key="8">
    <source>
        <dbReference type="ARBA" id="ARBA00023316"/>
    </source>
</evidence>
<evidence type="ECO:0000256" key="3">
    <source>
        <dbReference type="ARBA" id="ARBA00022679"/>
    </source>
</evidence>
<evidence type="ECO:0000313" key="16">
    <source>
        <dbReference type="RefSeq" id="XP_027335304.1"/>
    </source>
</evidence>
<protein>
    <submittedName>
        <fullName evidence="16">Cellulose synthase-like protein E1 isoform X1</fullName>
    </submittedName>
</protein>
<dbReference type="Proteomes" id="UP000694853">
    <property type="component" value="Unplaced"/>
</dbReference>
<dbReference type="GO" id="GO:0000139">
    <property type="term" value="C:Golgi membrane"/>
    <property type="evidence" value="ECO:0007669"/>
    <property type="project" value="UniProtKB-SubCell"/>
</dbReference>
<reference evidence="16" key="2">
    <citation type="submission" date="2025-08" db="UniProtKB">
        <authorList>
            <consortium name="RefSeq"/>
        </authorList>
    </citation>
    <scope>IDENTIFICATION</scope>
    <source>
        <tissue evidence="16">Young leaves</tissue>
    </source>
</reference>
<feature type="transmembrane region" description="Helical" evidence="14">
    <location>
        <begin position="530"/>
        <end position="548"/>
    </location>
</feature>
<proteinExistence type="inferred from homology"/>
<dbReference type="RefSeq" id="XP_027335304.1">
    <property type="nucleotide sequence ID" value="XM_027479503.1"/>
</dbReference>
<keyword evidence="15" id="KW-1185">Reference proteome</keyword>
<keyword evidence="8" id="KW-0961">Cell wall biogenesis/degradation</keyword>
<feature type="transmembrane region" description="Helical" evidence="14">
    <location>
        <begin position="49"/>
        <end position="67"/>
    </location>
</feature>
<feature type="binding site" evidence="12">
    <location>
        <position position="108"/>
    </location>
    <ligand>
        <name>UDP-alpha-D-glucose</name>
        <dbReference type="ChEBI" id="CHEBI:58885"/>
    </ligand>
</feature>
<dbReference type="GO" id="GO:0016760">
    <property type="term" value="F:cellulose synthase (UDP-forming) activity"/>
    <property type="evidence" value="ECO:0007669"/>
    <property type="project" value="InterPro"/>
</dbReference>
<feature type="binding site" evidence="13">
    <location>
        <position position="302"/>
    </location>
    <ligand>
        <name>Mn(2+)</name>
        <dbReference type="ChEBI" id="CHEBI:29035"/>
    </ligand>
</feature>
<evidence type="ECO:0000256" key="2">
    <source>
        <dbReference type="ARBA" id="ARBA00022676"/>
    </source>
</evidence>
<evidence type="ECO:0000256" key="1">
    <source>
        <dbReference type="ARBA" id="ARBA00004653"/>
    </source>
</evidence>
<dbReference type="KEGG" id="aprc:113849535"/>
<keyword evidence="4 14" id="KW-0812">Transmembrane</keyword>
<evidence type="ECO:0000256" key="9">
    <source>
        <dbReference type="ARBA" id="ARBA00037405"/>
    </source>
</evidence>
<feature type="transmembrane region" description="Helical" evidence="14">
    <location>
        <begin position="646"/>
        <end position="670"/>
    </location>
</feature>
<feature type="transmembrane region" description="Helical" evidence="14">
    <location>
        <begin position="710"/>
        <end position="732"/>
    </location>
</feature>
<reference evidence="15" key="1">
    <citation type="journal article" date="2019" name="Toxins">
        <title>Detection of Abrin-Like and Prepropulchellin-Like Toxin Genes and Transcripts Using Whole Genome Sequencing and Full-Length Transcript Sequencing of Abrus precatorius.</title>
        <authorList>
            <person name="Hovde B.T."/>
            <person name="Daligault H.E."/>
            <person name="Hanschen E.R."/>
            <person name="Kunde Y.A."/>
            <person name="Johnson M.B."/>
            <person name="Starkenburg S.R."/>
            <person name="Johnson S.L."/>
        </authorList>
    </citation>
    <scope>NUCLEOTIDE SEQUENCE [LARGE SCALE GENOMIC DNA]</scope>
</reference>
<name>A0A8B8JVE2_ABRPR</name>
<dbReference type="Gene3D" id="3.90.550.10">
    <property type="entry name" value="Spore Coat Polysaccharide Biosynthesis Protein SpsA, Chain A"/>
    <property type="match status" value="2"/>
</dbReference>
<comment type="function">
    <text evidence="9">Thought to be a Golgi-localized beta-glycan synthase that polymerize the backbones of noncellulosic polysaccharides (hemicelluloses) of plant cell wall.</text>
</comment>
<feature type="active site" evidence="11">
    <location>
        <position position="137"/>
    </location>
</feature>
<evidence type="ECO:0000256" key="6">
    <source>
        <dbReference type="ARBA" id="ARBA00023034"/>
    </source>
</evidence>
<sequence>MAKDEYSPLFETIRRRGKFLYIIFSLSLFVCIFFIWVYRVSHLPKNGKWAWIGLLSADLWFGLYWLLRHPFRCNPVFRQPFTHILSQRYEKKLPRVDIFVCTADPGIEPPLMVINTVLSVMAYDYPTEKMSVYLSDDAGSDITFYALLEASKFAKHWLPFCKRLKVEPTSPAAYFKKVTSSTSPHNSKELVAIQKLYQDMENRIENVAKVGKVSEEVRSKHKGFLQWDSYSSRRDHETILQILLHGKEMSGIDVDGHVMPALVYLAREKRPQFAHNFKAGAMNSLIRVSSMISNGEIILNVDCDMYSNNSQSLRDALCFFMDEVQGHEIAFVQTPQCFANITKNDLYGGSLRVCYELEFPGLDGLGGPMYIGTGCFHRRETLCGRKFDNQFKNDWESGNKNIDHIKEASLHELEEKSKALASCTYEENTLWGKEMGLLYGCSVEDVITGLSIQCKGWKSVFYNPQRRAFLGVAPTTLPETLIQHKRWSEGGFHILLSKYSPAWYARGLISPGLQMMYCYYNLWVFNSWPTLYYCIIPSLYLLKGIPLFPQMSSPWFIPFAYVMLGDSFYCLLEFLWSGGTILGWWNELRIWLYKRTSSYLFAFVDTIIKSFGFSNSAFAISAKVAEENVSQRYEKEIMEFGNSSPMLTLLATLALLNLFCLLGVLLKQVLIGGLRIFETMAMQVLLSGVLVLLNIPVYQGLFLRKDKGRLPWSVAVTSTTWALSACVLFTAFS</sequence>
<dbReference type="InterPro" id="IPR005150">
    <property type="entry name" value="Cellulose_synth"/>
</dbReference>
<dbReference type="InterPro" id="IPR029044">
    <property type="entry name" value="Nucleotide-diphossugar_trans"/>
</dbReference>
<dbReference type="GeneID" id="113849535"/>
<dbReference type="PANTHER" id="PTHR13301">
    <property type="entry name" value="X-BOX TRANSCRIPTION FACTOR-RELATED"/>
    <property type="match status" value="1"/>
</dbReference>
<dbReference type="SUPFAM" id="SSF53448">
    <property type="entry name" value="Nucleotide-diphospho-sugar transferases"/>
    <property type="match status" value="1"/>
</dbReference>
<evidence type="ECO:0000256" key="7">
    <source>
        <dbReference type="ARBA" id="ARBA00023136"/>
    </source>
</evidence>
<feature type="transmembrane region" description="Helical" evidence="14">
    <location>
        <begin position="555"/>
        <end position="579"/>
    </location>
</feature>
<dbReference type="GO" id="GO:0071555">
    <property type="term" value="P:cell wall organization"/>
    <property type="evidence" value="ECO:0007669"/>
    <property type="project" value="UniProtKB-KW"/>
</dbReference>
<evidence type="ECO:0000256" key="10">
    <source>
        <dbReference type="ARBA" id="ARBA00060766"/>
    </source>
</evidence>
<keyword evidence="2" id="KW-0328">Glycosyltransferase</keyword>
<organism evidence="15 16">
    <name type="scientific">Abrus precatorius</name>
    <name type="common">Indian licorice</name>
    <name type="synonym">Glycine abrus</name>
    <dbReference type="NCBI Taxonomy" id="3816"/>
    <lineage>
        <taxon>Eukaryota</taxon>
        <taxon>Viridiplantae</taxon>
        <taxon>Streptophyta</taxon>
        <taxon>Embryophyta</taxon>
        <taxon>Tracheophyta</taxon>
        <taxon>Spermatophyta</taxon>
        <taxon>Magnoliopsida</taxon>
        <taxon>eudicotyledons</taxon>
        <taxon>Gunneridae</taxon>
        <taxon>Pentapetalae</taxon>
        <taxon>rosids</taxon>
        <taxon>fabids</taxon>
        <taxon>Fabales</taxon>
        <taxon>Fabaceae</taxon>
        <taxon>Papilionoideae</taxon>
        <taxon>50 kb inversion clade</taxon>
        <taxon>NPAAA clade</taxon>
        <taxon>indigoferoid/millettioid clade</taxon>
        <taxon>Abreae</taxon>
        <taxon>Abrus</taxon>
    </lineage>
</organism>
<evidence type="ECO:0000256" key="4">
    <source>
        <dbReference type="ARBA" id="ARBA00022692"/>
    </source>
</evidence>
<feature type="active site" evidence="11">
    <location>
        <position position="445"/>
    </location>
</feature>
<comment type="similarity">
    <text evidence="10">Belongs to the glycosyltransferase 2 family. Plant cellulose synthase-like E subfamily.</text>
</comment>
<evidence type="ECO:0000256" key="11">
    <source>
        <dbReference type="PIRSR" id="PIRSR605150-1"/>
    </source>
</evidence>
<keyword evidence="7 14" id="KW-0472">Membrane</keyword>
<dbReference type="Pfam" id="PF03552">
    <property type="entry name" value="Cellulose_synt"/>
    <property type="match status" value="2"/>
</dbReference>
<evidence type="ECO:0000256" key="12">
    <source>
        <dbReference type="PIRSR" id="PIRSR605150-2"/>
    </source>
</evidence>
<feature type="transmembrane region" description="Helical" evidence="14">
    <location>
        <begin position="676"/>
        <end position="698"/>
    </location>
</feature>
<keyword evidence="5 14" id="KW-1133">Transmembrane helix</keyword>
<dbReference type="FunFam" id="3.90.550.10:FF:000112">
    <property type="entry name" value="Cellulose synthase-like protein E1"/>
    <property type="match status" value="1"/>
</dbReference>
<dbReference type="GO" id="GO:0030244">
    <property type="term" value="P:cellulose biosynthetic process"/>
    <property type="evidence" value="ECO:0007669"/>
    <property type="project" value="InterPro"/>
</dbReference>
<dbReference type="OrthoDB" id="1929172at2759"/>
<keyword evidence="6" id="KW-0333">Golgi apparatus</keyword>
<dbReference type="AlphaFoldDB" id="A0A8B8JVE2"/>
<feature type="binding site" evidence="12">
    <location>
        <position position="137"/>
    </location>
    <ligand>
        <name>UDP-alpha-D-glucose</name>
        <dbReference type="ChEBI" id="CHEBI:58885"/>
    </ligand>
</feature>
<evidence type="ECO:0000256" key="5">
    <source>
        <dbReference type="ARBA" id="ARBA00022989"/>
    </source>
</evidence>
<feature type="transmembrane region" description="Helical" evidence="14">
    <location>
        <begin position="19"/>
        <end position="37"/>
    </location>
</feature>
<evidence type="ECO:0000256" key="13">
    <source>
        <dbReference type="PIRSR" id="PIRSR605150-3"/>
    </source>
</evidence>
<comment type="subcellular location">
    <subcellularLocation>
        <location evidence="1">Golgi apparatus membrane</location>
        <topology evidence="1">Multi-pass membrane protein</topology>
    </subcellularLocation>
</comment>
<dbReference type="FunFam" id="3.90.550.10:FF:000138">
    <property type="entry name" value="Cellulose synthase isolog"/>
    <property type="match status" value="1"/>
</dbReference>
<feature type="binding site" evidence="13">
    <location>
        <position position="278"/>
    </location>
    <ligand>
        <name>Mn(2+)</name>
        <dbReference type="ChEBI" id="CHEBI:29035"/>
    </ligand>
</feature>
<accession>A0A8B8JVE2</accession>
<evidence type="ECO:0000256" key="14">
    <source>
        <dbReference type="SAM" id="Phobius"/>
    </source>
</evidence>
<gene>
    <name evidence="16" type="primary">LOC113849535</name>
</gene>
<evidence type="ECO:0000313" key="15">
    <source>
        <dbReference type="Proteomes" id="UP000694853"/>
    </source>
</evidence>